<dbReference type="Pfam" id="PF02272">
    <property type="entry name" value="DHHA1"/>
    <property type="match status" value="1"/>
</dbReference>
<evidence type="ECO:0000256" key="3">
    <source>
        <dbReference type="ARBA" id="ARBA00022722"/>
    </source>
</evidence>
<evidence type="ECO:0000256" key="2">
    <source>
        <dbReference type="ARBA" id="ARBA00019841"/>
    </source>
</evidence>
<proteinExistence type="inferred from homology"/>
<dbReference type="SUPFAM" id="SSF64182">
    <property type="entry name" value="DHH phosphoesterases"/>
    <property type="match status" value="1"/>
</dbReference>
<organism evidence="9 10">
    <name type="scientific">Candidatus Bandiella euplotis</name>
    <dbReference type="NCBI Taxonomy" id="1664265"/>
    <lineage>
        <taxon>Bacteria</taxon>
        <taxon>Pseudomonadati</taxon>
        <taxon>Pseudomonadota</taxon>
        <taxon>Alphaproteobacteria</taxon>
        <taxon>Rickettsiales</taxon>
        <taxon>Candidatus Midichloriaceae</taxon>
        <taxon>Candidatus Bandiella</taxon>
    </lineage>
</organism>
<dbReference type="Gene3D" id="3.90.1640.30">
    <property type="match status" value="1"/>
</dbReference>
<dbReference type="InterPro" id="IPR003156">
    <property type="entry name" value="DHHA1_dom"/>
</dbReference>
<dbReference type="Gene3D" id="3.10.310.30">
    <property type="match status" value="1"/>
</dbReference>
<dbReference type="Proteomes" id="UP001327219">
    <property type="component" value="Chromosome"/>
</dbReference>
<evidence type="ECO:0000259" key="8">
    <source>
        <dbReference type="Pfam" id="PF17768"/>
    </source>
</evidence>
<evidence type="ECO:0000313" key="10">
    <source>
        <dbReference type="Proteomes" id="UP001327219"/>
    </source>
</evidence>
<protein>
    <recommendedName>
        <fullName evidence="2">Single-stranded-DNA-specific exonuclease RecJ</fullName>
    </recommendedName>
</protein>
<dbReference type="PANTHER" id="PTHR30255">
    <property type="entry name" value="SINGLE-STRANDED-DNA-SPECIFIC EXONUCLEASE RECJ"/>
    <property type="match status" value="1"/>
</dbReference>
<feature type="domain" description="RecJ OB" evidence="8">
    <location>
        <begin position="481"/>
        <end position="594"/>
    </location>
</feature>
<dbReference type="InterPro" id="IPR001667">
    <property type="entry name" value="DDH_dom"/>
</dbReference>
<dbReference type="GO" id="GO:0004527">
    <property type="term" value="F:exonuclease activity"/>
    <property type="evidence" value="ECO:0007669"/>
    <property type="project" value="UniProtKB-KW"/>
</dbReference>
<keyword evidence="3" id="KW-0540">Nuclease</keyword>
<evidence type="ECO:0000259" key="7">
    <source>
        <dbReference type="Pfam" id="PF02272"/>
    </source>
</evidence>
<sequence length="599" mass="66307">MCSEKNQFGRSARNFDWQIPEQDLKECLLLTQKFGISDIIAQILVNRGIRGLDLVGNFLDPKIRNLMPNPFLLQDMKKAANRIADAFIGKEKIVIYADYDVDGATSSAVLKRFSRALGIDVAVYIPCRFKEGYGPNLSAFKALIEDGYQLIITVDCGTVAFEPISYAQEHHTDVIVIDHHLAQETLPNAHTVVNPNRLDDTFPFKDMAAVGVVFFVITAVRNILRERGHFRDNAMAEPDIMQYLDLVALGTVCDVMPLIGLNRAFVKHGLSLIHQKKNLGLSVLLESAKIDKKPESYHLGFILGPRINAGGRVGKGSLGSVLLSTDNYEEAYNAALDLEKYNEQRKAIESLVYEEALAWIKMKSYEANNIILAMGHNWHLGVLGILASRIKEKYQKPVLVVSLNDGVGKGSARSIIGVDIGMSLANAKKEGFLLDGGGHAMAGGFSVAEDKIEEFYNFLLLTVQDNSDTKQIYKRAKVLRIDAAVSVNGVSVEFFHNLASVEPFGQGNERPRFVIVDAKIVKTWIVANHHIAVIVKDGIAGDFSNNSLKCMLFRGVGTDYGQCLLKSGGKKVNLVGYLQLNFFDQTKVDFIIEDFAFNE</sequence>
<dbReference type="RefSeq" id="WP_323732973.1">
    <property type="nucleotide sequence ID" value="NZ_CP110820.1"/>
</dbReference>
<dbReference type="Pfam" id="PF01368">
    <property type="entry name" value="DHH"/>
    <property type="match status" value="1"/>
</dbReference>
<dbReference type="NCBIfam" id="TIGR00644">
    <property type="entry name" value="recJ"/>
    <property type="match status" value="1"/>
</dbReference>
<dbReference type="InterPro" id="IPR051673">
    <property type="entry name" value="SSDNA_exonuclease_RecJ"/>
</dbReference>
<dbReference type="EMBL" id="CP110820">
    <property type="protein sequence ID" value="WPX96016.1"/>
    <property type="molecule type" value="Genomic_DNA"/>
</dbReference>
<dbReference type="InterPro" id="IPR004610">
    <property type="entry name" value="RecJ"/>
</dbReference>
<gene>
    <name evidence="9" type="ORF">Bandiella_00119</name>
</gene>
<dbReference type="Pfam" id="PF17768">
    <property type="entry name" value="RecJ_OB"/>
    <property type="match status" value="1"/>
</dbReference>
<keyword evidence="10" id="KW-1185">Reference proteome</keyword>
<evidence type="ECO:0000259" key="6">
    <source>
        <dbReference type="Pfam" id="PF01368"/>
    </source>
</evidence>
<dbReference type="PANTHER" id="PTHR30255:SF2">
    <property type="entry name" value="SINGLE-STRANDED-DNA-SPECIFIC EXONUCLEASE RECJ"/>
    <property type="match status" value="1"/>
</dbReference>
<evidence type="ECO:0000256" key="5">
    <source>
        <dbReference type="ARBA" id="ARBA00022839"/>
    </source>
</evidence>
<reference evidence="9 10" key="1">
    <citation type="submission" date="2022-11" db="EMBL/GenBank/DDBJ databases">
        <title>Host association and intracellularity evolved multiple times independently in the Rickettsiales.</title>
        <authorList>
            <person name="Castelli M."/>
            <person name="Nardi T."/>
            <person name="Gammuto L."/>
            <person name="Bellinzona G."/>
            <person name="Sabaneyeva E."/>
            <person name="Potekhin A."/>
            <person name="Serra V."/>
            <person name="Petroni G."/>
            <person name="Sassera D."/>
        </authorList>
    </citation>
    <scope>NUCLEOTIDE SEQUENCE [LARGE SCALE GENOMIC DNA]</scope>
    <source>
        <strain evidence="9 10">NDG2</strain>
    </source>
</reference>
<evidence type="ECO:0000313" key="9">
    <source>
        <dbReference type="EMBL" id="WPX96016.1"/>
    </source>
</evidence>
<keyword evidence="4" id="KW-0378">Hydrolase</keyword>
<dbReference type="InterPro" id="IPR038763">
    <property type="entry name" value="DHH_sf"/>
</dbReference>
<keyword evidence="5 9" id="KW-0269">Exonuclease</keyword>
<accession>A0ABZ0UL83</accession>
<evidence type="ECO:0000256" key="4">
    <source>
        <dbReference type="ARBA" id="ARBA00022801"/>
    </source>
</evidence>
<dbReference type="InterPro" id="IPR041122">
    <property type="entry name" value="RecJ_OB"/>
</dbReference>
<feature type="domain" description="DHHA1" evidence="7">
    <location>
        <begin position="370"/>
        <end position="459"/>
    </location>
</feature>
<evidence type="ECO:0000256" key="1">
    <source>
        <dbReference type="ARBA" id="ARBA00005915"/>
    </source>
</evidence>
<feature type="domain" description="DDH" evidence="6">
    <location>
        <begin position="92"/>
        <end position="251"/>
    </location>
</feature>
<comment type="similarity">
    <text evidence="1">Belongs to the RecJ family.</text>
</comment>
<name>A0ABZ0UL83_9RICK</name>